<evidence type="ECO:0000313" key="3">
    <source>
        <dbReference type="Proteomes" id="UP000708208"/>
    </source>
</evidence>
<protein>
    <recommendedName>
        <fullName evidence="1">Trafficking protein particle complex subunit 11 domain-containing protein</fullName>
    </recommendedName>
</protein>
<gene>
    <name evidence="2" type="ORF">AFUS01_LOCUS35390</name>
</gene>
<dbReference type="PANTHER" id="PTHR14374">
    <property type="entry name" value="FOIE GRAS"/>
    <property type="match status" value="1"/>
</dbReference>
<keyword evidence="3" id="KW-1185">Reference proteome</keyword>
<dbReference type="AlphaFoldDB" id="A0A8J2KXN1"/>
<dbReference type="Pfam" id="PF11817">
    <property type="entry name" value="Foie-gras_1"/>
    <property type="match status" value="1"/>
</dbReference>
<organism evidence="2 3">
    <name type="scientific">Allacma fusca</name>
    <dbReference type="NCBI Taxonomy" id="39272"/>
    <lineage>
        <taxon>Eukaryota</taxon>
        <taxon>Metazoa</taxon>
        <taxon>Ecdysozoa</taxon>
        <taxon>Arthropoda</taxon>
        <taxon>Hexapoda</taxon>
        <taxon>Collembola</taxon>
        <taxon>Symphypleona</taxon>
        <taxon>Sminthuridae</taxon>
        <taxon>Allacma</taxon>
    </lineage>
</organism>
<dbReference type="InterPro" id="IPR021773">
    <property type="entry name" value="TPC11"/>
</dbReference>
<reference evidence="2" key="1">
    <citation type="submission" date="2021-06" db="EMBL/GenBank/DDBJ databases">
        <authorList>
            <person name="Hodson N. C."/>
            <person name="Mongue J. A."/>
            <person name="Jaron S. K."/>
        </authorList>
    </citation>
    <scope>NUCLEOTIDE SEQUENCE</scope>
</reference>
<dbReference type="PANTHER" id="PTHR14374:SF0">
    <property type="entry name" value="TRAFFICKING PROTEIN PARTICLE COMPLEX SUBUNIT 11"/>
    <property type="match status" value="1"/>
</dbReference>
<feature type="domain" description="Trafficking protein particle complex subunit 11" evidence="1">
    <location>
        <begin position="268"/>
        <end position="528"/>
    </location>
</feature>
<name>A0A8J2KXN1_9HEXA</name>
<feature type="non-terminal residue" evidence="2">
    <location>
        <position position="1078"/>
    </location>
</feature>
<comment type="caution">
    <text evidence="2">The sequence shown here is derived from an EMBL/GenBank/DDBJ whole genome shotgun (WGS) entry which is preliminary data.</text>
</comment>
<dbReference type="Proteomes" id="UP000708208">
    <property type="component" value="Unassembled WGS sequence"/>
</dbReference>
<evidence type="ECO:0000259" key="1">
    <source>
        <dbReference type="Pfam" id="PF11817"/>
    </source>
</evidence>
<evidence type="ECO:0000313" key="2">
    <source>
        <dbReference type="EMBL" id="CAG7825272.1"/>
    </source>
</evidence>
<dbReference type="EMBL" id="CAJVCH010535596">
    <property type="protein sequence ID" value="CAG7825272.1"/>
    <property type="molecule type" value="Genomic_DNA"/>
</dbReference>
<sequence length="1078" mass="122737">SSLPGPGNMSSIEDAAIPSWFCPFKIPPSLSGSFHPIVYLVGLDISAHRNVWESLNLQNVNKTTKLVYKIVPIGYKFPTKKVKNDPVECYLPHGLVKSNWVSKHLNDIPAVCIIFFDLNWTSAEWNERKQKCAQLIKQLKAEANPHGTQVLVMLIKNDIRDDLTNEKASALCAEAEILPKHLFVLPQGRLDKIQACLQRLEYETDLYYKTRVKKIIQMKEKATHTPLIVRHNFKIAFFQEVRADFEAALSQYQGAYDALLNIKMTEANVQELKVVASLLNYRICRLTLLTPNLSAVPPNLKDCKAQFDKHIRSYYKVEGNAELIFEHWAWLEQQYHLYGELLKFNYRIGGNFPDPVSYFLVASRYAEKRKNFYLAKIKPKNITAWSPDMIAYKRELELPFLGQRPWRMNSFSLENAYTVEDQRAVATLTYLESKTNHSDAIIKHLGVASEFCKDTKRKRTRCQLMCSMGIEFYSASDYRNCILLMRHVLREWSYKKWNKIIVKVAEIGLRASCCEGDVPNYLNFLIILLTVDASDNEMLVTNLLAKFQAVMEGKMPLVEEGCEINIGNWNDSLNQPFVSSVEVHDNCILNFNVYFVKDSVVHIQPAVIRFELINQSYFPISVKKYGILRTNIPDYVNIEASCDIILQPGDKKELDLELKVFSRDIGKILQIQVAYVDIGKENRSVILHNSLVPCGSSTWIDDARKEKLKLMQTSCRIEAPKLSLEVKMKREGSLLVNEWYKINVSWFNKDESDFSRLMCTYMLSASDTHRAVLTPDPEKKSSLGSCIYTTKVDKLVAEGTLENIFYIKTSNPSETELRLVIEGKYFDSHHQPLIVKYEESVDVLGPFDVTQTISNLQANKIDHVSVGDEFCISFAVQNISKTTLRIFSCSLNIKSPLYTIKDTVEKQVNDIVLKDGEKLECLFFLTASGNDSTSFGHLEIVWNRDELTGGFTTKTEIPVIPLAKRFSPLCLQASFSNNGRGKLKTPMLACYTILNRSLYVHDITVSMDSNESFMNGGPKKVTMKLKSKEEMDFSYILFPLVTGCVPVPKLVIESSRSEGGEVTAIDTVDVPKSIFVTP</sequence>
<accession>A0A8J2KXN1</accession>
<dbReference type="OrthoDB" id="6278596at2759"/>
<proteinExistence type="predicted"/>